<evidence type="ECO:0000256" key="1">
    <source>
        <dbReference type="ARBA" id="ARBA00022692"/>
    </source>
</evidence>
<dbReference type="Pfam" id="PF07690">
    <property type="entry name" value="MFS_1"/>
    <property type="match status" value="1"/>
</dbReference>
<feature type="transmembrane region" description="Helical" evidence="4">
    <location>
        <begin position="201"/>
        <end position="220"/>
    </location>
</feature>
<evidence type="ECO:0000313" key="6">
    <source>
        <dbReference type="Proteomes" id="UP000438106"/>
    </source>
</evidence>
<dbReference type="InterPro" id="IPR011701">
    <property type="entry name" value="MFS"/>
</dbReference>
<evidence type="ECO:0000256" key="2">
    <source>
        <dbReference type="ARBA" id="ARBA00022989"/>
    </source>
</evidence>
<evidence type="ECO:0000313" key="5">
    <source>
        <dbReference type="EMBL" id="MVS98903.1"/>
    </source>
</evidence>
<feature type="transmembrane region" description="Helical" evidence="4">
    <location>
        <begin position="6"/>
        <end position="23"/>
    </location>
</feature>
<comment type="caution">
    <text evidence="5">The sequence shown here is derived from an EMBL/GenBank/DDBJ whole genome shotgun (WGS) entry which is preliminary data.</text>
</comment>
<keyword evidence="2 4" id="KW-1133">Transmembrane helix</keyword>
<proteinExistence type="predicted"/>
<feature type="transmembrane region" description="Helical" evidence="4">
    <location>
        <begin position="121"/>
        <end position="140"/>
    </location>
</feature>
<name>A0A7X3K3H1_9HYPH</name>
<protein>
    <submittedName>
        <fullName evidence="5">MFS transporter</fullName>
    </submittedName>
</protein>
<keyword evidence="6" id="KW-1185">Reference proteome</keyword>
<feature type="transmembrane region" description="Helical" evidence="4">
    <location>
        <begin position="60"/>
        <end position="81"/>
    </location>
</feature>
<organism evidence="5 6">
    <name type="scientific">Devosia marina</name>
    <dbReference type="NCBI Taxonomy" id="2683198"/>
    <lineage>
        <taxon>Bacteria</taxon>
        <taxon>Pseudomonadati</taxon>
        <taxon>Pseudomonadota</taxon>
        <taxon>Alphaproteobacteria</taxon>
        <taxon>Hyphomicrobiales</taxon>
        <taxon>Devosiaceae</taxon>
        <taxon>Devosia</taxon>
    </lineage>
</organism>
<feature type="transmembrane region" description="Helical" evidence="4">
    <location>
        <begin position="167"/>
        <end position="195"/>
    </location>
</feature>
<reference evidence="5 6" key="1">
    <citation type="submission" date="2019-12" db="EMBL/GenBank/DDBJ databases">
        <title>Devosia maris sp. nov., isolated from the deep seawater.</title>
        <authorList>
            <person name="Liu Y."/>
        </authorList>
    </citation>
    <scope>NUCLEOTIDE SEQUENCE [LARGE SCALE GENOMIC DNA]</scope>
    <source>
        <strain evidence="5 6">L53-10-65</strain>
    </source>
</reference>
<accession>A0A7X3K3H1</accession>
<dbReference type="SUPFAM" id="SSF103473">
    <property type="entry name" value="MFS general substrate transporter"/>
    <property type="match status" value="1"/>
</dbReference>
<sequence>MSLNGLTGAITIAVLVWAALIPVGGRLVDKGHGIAMMRIGGALGVGLIVLMTVVPHGALPLVIVALGVPMAATLYDPCFAIMLRTTGLDASRAITTVTLIAGLATLLTFPLVMLVATIWPWQGVVLVFAAIAFLGVASIPDSRNDKALARVDVSSAVRPPHRTKINVALIAVPFGLAMFSHAALLFLLPLALLQVSGENGWALYLPAILGPAQIAGRMLWRQMAPRSKPRGAARVMFVLFLLPPLVLLVAPSHWMGVLLALLVQGGLYGVHTVLRPLVAAAVLPKSSLGQTLGSVATIGLLMMAVAPALGGVVMQNLGYQGLIVSLLAVNLTALGVAVIGKFESQGRARWTQS</sequence>
<gene>
    <name evidence="5" type="ORF">GO014_07715</name>
</gene>
<dbReference type="InterPro" id="IPR036259">
    <property type="entry name" value="MFS_trans_sf"/>
</dbReference>
<dbReference type="AlphaFoldDB" id="A0A7X3K3H1"/>
<feature type="transmembrane region" description="Helical" evidence="4">
    <location>
        <begin position="295"/>
        <end position="313"/>
    </location>
</feature>
<feature type="transmembrane region" description="Helical" evidence="4">
    <location>
        <begin position="257"/>
        <end position="283"/>
    </location>
</feature>
<keyword evidence="3 4" id="KW-0472">Membrane</keyword>
<evidence type="ECO:0000256" key="4">
    <source>
        <dbReference type="SAM" id="Phobius"/>
    </source>
</evidence>
<feature type="transmembrane region" description="Helical" evidence="4">
    <location>
        <begin position="232"/>
        <end position="251"/>
    </location>
</feature>
<dbReference type="GO" id="GO:0022857">
    <property type="term" value="F:transmembrane transporter activity"/>
    <property type="evidence" value="ECO:0007669"/>
    <property type="project" value="InterPro"/>
</dbReference>
<feature type="transmembrane region" description="Helical" evidence="4">
    <location>
        <begin position="319"/>
        <end position="339"/>
    </location>
</feature>
<evidence type="ECO:0000256" key="3">
    <source>
        <dbReference type="ARBA" id="ARBA00023136"/>
    </source>
</evidence>
<dbReference type="Gene3D" id="1.20.1250.20">
    <property type="entry name" value="MFS general substrate transporter like domains"/>
    <property type="match status" value="1"/>
</dbReference>
<feature type="transmembrane region" description="Helical" evidence="4">
    <location>
        <begin position="93"/>
        <end position="115"/>
    </location>
</feature>
<dbReference type="Proteomes" id="UP000438106">
    <property type="component" value="Unassembled WGS sequence"/>
</dbReference>
<dbReference type="EMBL" id="WQRF01000002">
    <property type="protein sequence ID" value="MVS98903.1"/>
    <property type="molecule type" value="Genomic_DNA"/>
</dbReference>
<feature type="transmembrane region" description="Helical" evidence="4">
    <location>
        <begin position="35"/>
        <end position="54"/>
    </location>
</feature>
<keyword evidence="1 4" id="KW-0812">Transmembrane</keyword>